<gene>
    <name evidence="2" type="ORF">ACFP1K_35605</name>
</gene>
<dbReference type="InterPro" id="IPR038020">
    <property type="entry name" value="MbtH-like_sf"/>
</dbReference>
<dbReference type="Pfam" id="PF03621">
    <property type="entry name" value="MbtH"/>
    <property type="match status" value="1"/>
</dbReference>
<dbReference type="InterPro" id="IPR037407">
    <property type="entry name" value="MLP_fam"/>
</dbReference>
<accession>A0ABW1NU42</accession>
<dbReference type="Gene3D" id="3.90.820.10">
    <property type="entry name" value="Structural Genomics, Unknown Function 30-nov-00 1gh9 Mol_id"/>
    <property type="match status" value="1"/>
</dbReference>
<evidence type="ECO:0000313" key="2">
    <source>
        <dbReference type="EMBL" id="MFC6086543.1"/>
    </source>
</evidence>
<dbReference type="SUPFAM" id="SSF160582">
    <property type="entry name" value="MbtH-like"/>
    <property type="match status" value="1"/>
</dbReference>
<dbReference type="InterPro" id="IPR005153">
    <property type="entry name" value="MbtH-like_dom"/>
</dbReference>
<reference evidence="3" key="1">
    <citation type="journal article" date="2019" name="Int. J. Syst. Evol. Microbiol.">
        <title>The Global Catalogue of Microorganisms (GCM) 10K type strain sequencing project: providing services to taxonomists for standard genome sequencing and annotation.</title>
        <authorList>
            <consortium name="The Broad Institute Genomics Platform"/>
            <consortium name="The Broad Institute Genome Sequencing Center for Infectious Disease"/>
            <person name="Wu L."/>
            <person name="Ma J."/>
        </authorList>
    </citation>
    <scope>NUCLEOTIDE SEQUENCE [LARGE SCALE GENOMIC DNA]</scope>
    <source>
        <strain evidence="3">JCM 30346</strain>
    </source>
</reference>
<comment type="caution">
    <text evidence="2">The sequence shown here is derived from an EMBL/GenBank/DDBJ whole genome shotgun (WGS) entry which is preliminary data.</text>
</comment>
<protein>
    <submittedName>
        <fullName evidence="2">MbtH family protein</fullName>
    </submittedName>
</protein>
<keyword evidence="3" id="KW-1185">Reference proteome</keyword>
<proteinExistence type="predicted"/>
<dbReference type="PANTHER" id="PTHR38444:SF1">
    <property type="entry name" value="ENTEROBACTIN BIOSYNTHESIS PROTEIN YBDZ"/>
    <property type="match status" value="1"/>
</dbReference>
<dbReference type="EMBL" id="JBHSRF010000091">
    <property type="protein sequence ID" value="MFC6086543.1"/>
    <property type="molecule type" value="Genomic_DNA"/>
</dbReference>
<dbReference type="SMART" id="SM00923">
    <property type="entry name" value="MbtH"/>
    <property type="match status" value="1"/>
</dbReference>
<dbReference type="Proteomes" id="UP001596137">
    <property type="component" value="Unassembled WGS sequence"/>
</dbReference>
<evidence type="ECO:0000259" key="1">
    <source>
        <dbReference type="SMART" id="SM00923"/>
    </source>
</evidence>
<feature type="domain" description="MbtH-like" evidence="1">
    <location>
        <begin position="4"/>
        <end position="54"/>
    </location>
</feature>
<name>A0ABW1NU42_9ACTN</name>
<dbReference type="RefSeq" id="WP_380761840.1">
    <property type="nucleotide sequence ID" value="NZ_JBHSRF010000091.1"/>
</dbReference>
<sequence>MGTNPFDDEDGSFLAVRNGEGQYSLWPEFIEVPSGWSVVYGPALRQDAIDYIEENWTDMRPNSL</sequence>
<evidence type="ECO:0000313" key="3">
    <source>
        <dbReference type="Proteomes" id="UP001596137"/>
    </source>
</evidence>
<dbReference type="PANTHER" id="PTHR38444">
    <property type="entry name" value="ENTEROBACTIN BIOSYNTHESIS PROTEIN YBDZ"/>
    <property type="match status" value="1"/>
</dbReference>
<organism evidence="2 3">
    <name type="scientific">Sphaerisporangium aureirubrum</name>
    <dbReference type="NCBI Taxonomy" id="1544736"/>
    <lineage>
        <taxon>Bacteria</taxon>
        <taxon>Bacillati</taxon>
        <taxon>Actinomycetota</taxon>
        <taxon>Actinomycetes</taxon>
        <taxon>Streptosporangiales</taxon>
        <taxon>Streptosporangiaceae</taxon>
        <taxon>Sphaerisporangium</taxon>
    </lineage>
</organism>